<dbReference type="InterPro" id="IPR000595">
    <property type="entry name" value="cNMP-bd_dom"/>
</dbReference>
<dbReference type="Proteomes" id="UP001648503">
    <property type="component" value="Unassembled WGS sequence"/>
</dbReference>
<sequence>MSICETSIVTRSHIEGEIHKIPKISKRTLYEKIVYNLDVLVPEDENDEIFVPKDSFLQQVHHGHIHRWRVQRNAYRCLPEYLTDHLSLDEPYIVINETKGILSPFDLASPFLKKWDALSFILLIYTASVTPWQTAFITGMLKIDTLFLISALVDLIFLIDMFIQMRTPYRDAITGKLIRDVRQITVSYLKSWFLIDLVSVLPFEMFALLNSNSVDFSQLRLLRFLRLTRLLKLIRVIRASRKLKQWQVHSGLRIGTIHALTTVVTTLFVIHWIACGYRLVADGPDPSIPSGWVGSYFAAANTTSVDVWDVYLLAMFWSASTVSLIGNNYTLITPKSQAEHIFSILAYFISYLLAGFFIASTANCLNLTTSVKMSQDVLVDNYLRMFDTLKLDKRLKHKVLEHLTDHFAAEANKRQTKMLRDLPVSLHGFISLEMFLPFIEQIPYLEVFIDRDPQMIQDICRLVEIRTCAPNSFLFTDGFEGIYFIEYGIVAIEGKVYTSGSIIGQSILRETIKKNECRAITDVQYFYIPRVEFIDIMDKFPKVKYYAKRWTAWQLVRDYIYTYTRLYFTAAKRGAKMVPPLLSMRPTLADDAFDELDLAVLDHIADVGF</sequence>
<feature type="transmembrane region" description="Helical" evidence="7">
    <location>
        <begin position="341"/>
        <end position="359"/>
    </location>
</feature>
<proteinExistence type="predicted"/>
<evidence type="ECO:0000256" key="3">
    <source>
        <dbReference type="ARBA" id="ARBA00022692"/>
    </source>
</evidence>
<feature type="transmembrane region" description="Helical" evidence="7">
    <location>
        <begin position="257"/>
        <end position="280"/>
    </location>
</feature>
<keyword evidence="2" id="KW-0813">Transport</keyword>
<feature type="transmembrane region" description="Helical" evidence="7">
    <location>
        <begin position="310"/>
        <end position="329"/>
    </location>
</feature>
<organism evidence="9 10">
    <name type="scientific">Batrachochytrium salamandrivorans</name>
    <dbReference type="NCBI Taxonomy" id="1357716"/>
    <lineage>
        <taxon>Eukaryota</taxon>
        <taxon>Fungi</taxon>
        <taxon>Fungi incertae sedis</taxon>
        <taxon>Chytridiomycota</taxon>
        <taxon>Chytridiomycota incertae sedis</taxon>
        <taxon>Chytridiomycetes</taxon>
        <taxon>Rhizophydiales</taxon>
        <taxon>Rhizophydiales incertae sedis</taxon>
        <taxon>Batrachochytrium</taxon>
    </lineage>
</organism>
<keyword evidence="10" id="KW-1185">Reference proteome</keyword>
<keyword evidence="3 7" id="KW-0812">Transmembrane</keyword>
<keyword evidence="4 7" id="KW-1133">Transmembrane helix</keyword>
<evidence type="ECO:0000256" key="7">
    <source>
        <dbReference type="SAM" id="Phobius"/>
    </source>
</evidence>
<comment type="subcellular location">
    <subcellularLocation>
        <location evidence="1">Membrane</location>
        <topology evidence="1">Multi-pass membrane protein</topology>
    </subcellularLocation>
</comment>
<dbReference type="InterPro" id="IPR014710">
    <property type="entry name" value="RmlC-like_jellyroll"/>
</dbReference>
<evidence type="ECO:0000313" key="9">
    <source>
        <dbReference type="EMBL" id="KAH6598953.1"/>
    </source>
</evidence>
<dbReference type="EMBL" id="JAFCIX010000093">
    <property type="protein sequence ID" value="KAH6598953.1"/>
    <property type="molecule type" value="Genomic_DNA"/>
</dbReference>
<dbReference type="SUPFAM" id="SSF81324">
    <property type="entry name" value="Voltage-gated potassium channels"/>
    <property type="match status" value="1"/>
</dbReference>
<name>A0ABQ8FIU1_9FUNG</name>
<keyword evidence="5" id="KW-0406">Ion transport</keyword>
<protein>
    <recommendedName>
        <fullName evidence="8">Ion transport domain-containing protein</fullName>
    </recommendedName>
</protein>
<dbReference type="PANTHER" id="PTHR10217">
    <property type="entry name" value="VOLTAGE AND LIGAND GATED POTASSIUM CHANNEL"/>
    <property type="match status" value="1"/>
</dbReference>
<accession>A0ABQ8FIU1</accession>
<dbReference type="Gene3D" id="1.10.287.70">
    <property type="match status" value="1"/>
</dbReference>
<evidence type="ECO:0000256" key="6">
    <source>
        <dbReference type="ARBA" id="ARBA00023136"/>
    </source>
</evidence>
<dbReference type="InterPro" id="IPR005821">
    <property type="entry name" value="Ion_trans_dom"/>
</dbReference>
<dbReference type="Pfam" id="PF00520">
    <property type="entry name" value="Ion_trans"/>
    <property type="match status" value="1"/>
</dbReference>
<dbReference type="InterPro" id="IPR050818">
    <property type="entry name" value="KCNH_animal-type"/>
</dbReference>
<evidence type="ECO:0000256" key="2">
    <source>
        <dbReference type="ARBA" id="ARBA00022448"/>
    </source>
</evidence>
<comment type="caution">
    <text evidence="9">The sequence shown here is derived from an EMBL/GenBank/DDBJ whole genome shotgun (WGS) entry which is preliminary data.</text>
</comment>
<evidence type="ECO:0000256" key="1">
    <source>
        <dbReference type="ARBA" id="ARBA00004141"/>
    </source>
</evidence>
<evidence type="ECO:0000313" key="10">
    <source>
        <dbReference type="Proteomes" id="UP001648503"/>
    </source>
</evidence>
<gene>
    <name evidence="9" type="ORF">BASA50_003460</name>
</gene>
<feature type="transmembrane region" description="Helical" evidence="7">
    <location>
        <begin position="117"/>
        <end position="139"/>
    </location>
</feature>
<dbReference type="CDD" id="cd00038">
    <property type="entry name" value="CAP_ED"/>
    <property type="match status" value="1"/>
</dbReference>
<feature type="domain" description="Ion transport" evidence="8">
    <location>
        <begin position="115"/>
        <end position="359"/>
    </location>
</feature>
<evidence type="ECO:0000259" key="8">
    <source>
        <dbReference type="Pfam" id="PF00520"/>
    </source>
</evidence>
<reference evidence="9 10" key="1">
    <citation type="submission" date="2021-02" db="EMBL/GenBank/DDBJ databases">
        <title>Variation within the Batrachochytrium salamandrivorans European outbreak.</title>
        <authorList>
            <person name="Kelly M."/>
            <person name="Pasmans F."/>
            <person name="Shea T.P."/>
            <person name="Munoz J.F."/>
            <person name="Carranza S."/>
            <person name="Cuomo C.A."/>
            <person name="Martel A."/>
        </authorList>
    </citation>
    <scope>NUCLEOTIDE SEQUENCE [LARGE SCALE GENOMIC DNA]</scope>
    <source>
        <strain evidence="9 10">AMFP18/2</strain>
    </source>
</reference>
<dbReference type="InterPro" id="IPR018490">
    <property type="entry name" value="cNMP-bd_dom_sf"/>
</dbReference>
<evidence type="ECO:0000256" key="4">
    <source>
        <dbReference type="ARBA" id="ARBA00022989"/>
    </source>
</evidence>
<dbReference type="Gene3D" id="2.60.120.10">
    <property type="entry name" value="Jelly Rolls"/>
    <property type="match status" value="1"/>
</dbReference>
<dbReference type="PANTHER" id="PTHR10217:SF435">
    <property type="entry name" value="POTASSIUM VOLTAGE-GATED CHANNEL PROTEIN EAG"/>
    <property type="match status" value="1"/>
</dbReference>
<keyword evidence="6 7" id="KW-0472">Membrane</keyword>
<evidence type="ECO:0000256" key="5">
    <source>
        <dbReference type="ARBA" id="ARBA00023065"/>
    </source>
</evidence>
<feature type="transmembrane region" description="Helical" evidence="7">
    <location>
        <begin position="145"/>
        <end position="163"/>
    </location>
</feature>
<dbReference type="SUPFAM" id="SSF51206">
    <property type="entry name" value="cAMP-binding domain-like"/>
    <property type="match status" value="1"/>
</dbReference>